<accession>A0ABR2WE35</accession>
<dbReference type="InterPro" id="IPR036188">
    <property type="entry name" value="FAD/NAD-bd_sf"/>
</dbReference>
<dbReference type="PIRSF" id="PIRSF000137">
    <property type="entry name" value="Alcohol_oxidase"/>
    <property type="match status" value="1"/>
</dbReference>
<dbReference type="InterPro" id="IPR012132">
    <property type="entry name" value="GMC_OxRdtase"/>
</dbReference>
<comment type="caution">
    <text evidence="3">The sequence shown here is derived from an EMBL/GenBank/DDBJ whole genome shotgun (WGS) entry which is preliminary data.</text>
</comment>
<evidence type="ECO:0000256" key="1">
    <source>
        <dbReference type="ARBA" id="ARBA00010790"/>
    </source>
</evidence>
<organism evidence="3 4">
    <name type="scientific">Basidiobolus ranarum</name>
    <dbReference type="NCBI Taxonomy" id="34480"/>
    <lineage>
        <taxon>Eukaryota</taxon>
        <taxon>Fungi</taxon>
        <taxon>Fungi incertae sedis</taxon>
        <taxon>Zoopagomycota</taxon>
        <taxon>Entomophthoromycotina</taxon>
        <taxon>Basidiobolomycetes</taxon>
        <taxon>Basidiobolales</taxon>
        <taxon>Basidiobolaceae</taxon>
        <taxon>Basidiobolus</taxon>
    </lineage>
</organism>
<evidence type="ECO:0000259" key="2">
    <source>
        <dbReference type="PROSITE" id="PS00624"/>
    </source>
</evidence>
<feature type="domain" description="Glucose-methanol-choline oxidoreductase N-terminal" evidence="2">
    <location>
        <begin position="148"/>
        <end position="162"/>
    </location>
</feature>
<proteinExistence type="inferred from homology"/>
<dbReference type="PROSITE" id="PS00624">
    <property type="entry name" value="GMC_OXRED_2"/>
    <property type="match status" value="1"/>
</dbReference>
<reference evidence="3 4" key="1">
    <citation type="submission" date="2023-04" db="EMBL/GenBank/DDBJ databases">
        <title>Genome of Basidiobolus ranarum AG-B5.</title>
        <authorList>
            <person name="Stajich J.E."/>
            <person name="Carter-House D."/>
            <person name="Gryganskyi A."/>
        </authorList>
    </citation>
    <scope>NUCLEOTIDE SEQUENCE [LARGE SCALE GENOMIC DNA]</scope>
    <source>
        <strain evidence="3 4">AG-B5</strain>
    </source>
</reference>
<dbReference type="Gene3D" id="3.50.50.60">
    <property type="entry name" value="FAD/NAD(P)-binding domain"/>
    <property type="match status" value="1"/>
</dbReference>
<dbReference type="SUPFAM" id="SSF54373">
    <property type="entry name" value="FAD-linked reductases, C-terminal domain"/>
    <property type="match status" value="1"/>
</dbReference>
<dbReference type="PANTHER" id="PTHR11552:SF213">
    <property type="entry name" value="DEHYDROGENASE, PUTATIVE-RELATED"/>
    <property type="match status" value="1"/>
</dbReference>
<dbReference type="SUPFAM" id="SSF51905">
    <property type="entry name" value="FAD/NAD(P)-binding domain"/>
    <property type="match status" value="1"/>
</dbReference>
<dbReference type="Pfam" id="PF00732">
    <property type="entry name" value="GMC_oxred_N"/>
    <property type="match status" value="1"/>
</dbReference>
<dbReference type="Proteomes" id="UP001479436">
    <property type="component" value="Unassembled WGS sequence"/>
</dbReference>
<sequence>MRKYFNRLMKKERESPDENIGWASFSFLDIVSGFRSGGDVNGGASEDSLYPNRHAGWHLPPQNIDKENGYVRSSVRYFIKYAVQKAPQSLTVWTETLVTKVLIDDGNTATGVEYMKGANLYKASPLHKNHGSNKRAVYAKREIIISGGAFNTPQLLMLSGIGDPHQLKNWDIPVKSGLVGVGKNLQDHQEISLNLQMQYPHKDLAECRNSANPLENPCFVAYAEKHTGPYAASGAIFGISTKTSKELEEPNVYILGAVAMFYGYHQGYSIEAGNSTDKVSFVMLKGHTKNNNGYVQLRSSDPTDVPDINFLFWSDGDDDIRDNAKQLKWMRKQFEQGPLNKQYVKKELLPGLNANVEEYVRHNSWGHHACCTAKMGSKDDPLAVLDNQLRVYGIQGLRVVDASIFPKIPGFFVTVPIEMVSEKAADMIIEQANKESDRCTLRSSEYTV</sequence>
<dbReference type="Gene3D" id="3.30.560.10">
    <property type="entry name" value="Glucose Oxidase, domain 3"/>
    <property type="match status" value="1"/>
</dbReference>
<evidence type="ECO:0000313" key="3">
    <source>
        <dbReference type="EMBL" id="KAK9759777.1"/>
    </source>
</evidence>
<dbReference type="EMBL" id="JASJQH010003114">
    <property type="protein sequence ID" value="KAK9759777.1"/>
    <property type="molecule type" value="Genomic_DNA"/>
</dbReference>
<name>A0ABR2WE35_9FUNG</name>
<gene>
    <name evidence="3" type="ORF">K7432_016877</name>
</gene>
<dbReference type="Pfam" id="PF05199">
    <property type="entry name" value="GMC_oxred_C"/>
    <property type="match status" value="1"/>
</dbReference>
<dbReference type="InterPro" id="IPR007867">
    <property type="entry name" value="GMC_OxRtase_C"/>
</dbReference>
<dbReference type="PANTHER" id="PTHR11552">
    <property type="entry name" value="GLUCOSE-METHANOL-CHOLINE GMC OXIDOREDUCTASE"/>
    <property type="match status" value="1"/>
</dbReference>
<protein>
    <recommendedName>
        <fullName evidence="2">Glucose-methanol-choline oxidoreductase N-terminal domain-containing protein</fullName>
    </recommendedName>
</protein>
<keyword evidence="4" id="KW-1185">Reference proteome</keyword>
<comment type="similarity">
    <text evidence="1">Belongs to the GMC oxidoreductase family.</text>
</comment>
<evidence type="ECO:0000313" key="4">
    <source>
        <dbReference type="Proteomes" id="UP001479436"/>
    </source>
</evidence>
<dbReference type="InterPro" id="IPR000172">
    <property type="entry name" value="GMC_OxRdtase_N"/>
</dbReference>